<evidence type="ECO:0000313" key="3">
    <source>
        <dbReference type="Proteomes" id="UP001456524"/>
    </source>
</evidence>
<organism evidence="2 3">
    <name type="scientific">Phyllosticta citrichinensis</name>
    <dbReference type="NCBI Taxonomy" id="1130410"/>
    <lineage>
        <taxon>Eukaryota</taxon>
        <taxon>Fungi</taxon>
        <taxon>Dikarya</taxon>
        <taxon>Ascomycota</taxon>
        <taxon>Pezizomycotina</taxon>
        <taxon>Dothideomycetes</taxon>
        <taxon>Dothideomycetes incertae sedis</taxon>
        <taxon>Botryosphaeriales</taxon>
        <taxon>Phyllostictaceae</taxon>
        <taxon>Phyllosticta</taxon>
    </lineage>
</organism>
<comment type="caution">
    <text evidence="2">The sequence shown here is derived from an EMBL/GenBank/DDBJ whole genome shotgun (WGS) entry which is preliminary data.</text>
</comment>
<evidence type="ECO:0000259" key="1">
    <source>
        <dbReference type="Pfam" id="PF02771"/>
    </source>
</evidence>
<gene>
    <name evidence="2" type="ORF">IWX90DRAFT_486534</name>
</gene>
<accession>A0ABR1XTM3</accession>
<dbReference type="SUPFAM" id="SSF56645">
    <property type="entry name" value="Acyl-CoA dehydrogenase NM domain-like"/>
    <property type="match status" value="1"/>
</dbReference>
<dbReference type="InterPro" id="IPR009100">
    <property type="entry name" value="AcylCoA_DH/oxidase_NM_dom_sf"/>
</dbReference>
<sequence>MPAAYAGSELGLAEAVTMMQAIAESGGGFSATSSIHMNIFGLAPVVEFGTEEQKRRYLPPLIEGRDKEND</sequence>
<dbReference type="InterPro" id="IPR037069">
    <property type="entry name" value="AcylCoA_DH/ox_N_sf"/>
</dbReference>
<dbReference type="Proteomes" id="UP001456524">
    <property type="component" value="Unassembled WGS sequence"/>
</dbReference>
<keyword evidence="3" id="KW-1185">Reference proteome</keyword>
<name>A0ABR1XTM3_9PEZI</name>
<dbReference type="InterPro" id="IPR013786">
    <property type="entry name" value="AcylCoA_DH/ox_N"/>
</dbReference>
<proteinExistence type="predicted"/>
<evidence type="ECO:0000313" key="2">
    <source>
        <dbReference type="EMBL" id="KAK8166654.1"/>
    </source>
</evidence>
<dbReference type="EMBL" id="JBBWUH010000005">
    <property type="protein sequence ID" value="KAK8166654.1"/>
    <property type="molecule type" value="Genomic_DNA"/>
</dbReference>
<reference evidence="2 3" key="1">
    <citation type="journal article" date="2022" name="G3 (Bethesda)">
        <title>Enemy or ally: a genomic approach to elucidate the lifestyle of Phyllosticta citrichinaensis.</title>
        <authorList>
            <person name="Buijs V.A."/>
            <person name="Groenewald J.Z."/>
            <person name="Haridas S."/>
            <person name="LaButti K.M."/>
            <person name="Lipzen A."/>
            <person name="Martin F.M."/>
            <person name="Barry K."/>
            <person name="Grigoriev I.V."/>
            <person name="Crous P.W."/>
            <person name="Seidl M.F."/>
        </authorList>
    </citation>
    <scope>NUCLEOTIDE SEQUENCE [LARGE SCALE GENOMIC DNA]</scope>
    <source>
        <strain evidence="2 3">CBS 129764</strain>
    </source>
</reference>
<dbReference type="Gene3D" id="1.10.540.10">
    <property type="entry name" value="Acyl-CoA dehydrogenase/oxidase, N-terminal domain"/>
    <property type="match status" value="1"/>
</dbReference>
<protein>
    <recommendedName>
        <fullName evidence="1">Acyl-CoA dehydrogenase/oxidase N-terminal domain-containing protein</fullName>
    </recommendedName>
</protein>
<dbReference type="Pfam" id="PF02771">
    <property type="entry name" value="Acyl-CoA_dh_N"/>
    <property type="match status" value="1"/>
</dbReference>
<feature type="domain" description="Acyl-CoA dehydrogenase/oxidase N-terminal" evidence="1">
    <location>
        <begin position="1"/>
        <end position="64"/>
    </location>
</feature>